<keyword evidence="10" id="KW-1185">Reference proteome</keyword>
<dbReference type="Gene3D" id="3.40.309.10">
    <property type="entry name" value="Aldehyde Dehydrogenase, Chain A, domain 2"/>
    <property type="match status" value="1"/>
</dbReference>
<dbReference type="PROSITE" id="PS01223">
    <property type="entry name" value="PROA"/>
    <property type="match status" value="1"/>
</dbReference>
<evidence type="ECO:0000256" key="5">
    <source>
        <dbReference type="ARBA" id="ARBA00023002"/>
    </source>
</evidence>
<evidence type="ECO:0000313" key="9">
    <source>
        <dbReference type="EMBL" id="MBM3117629.1"/>
    </source>
</evidence>
<dbReference type="NCBIfam" id="TIGR00407">
    <property type="entry name" value="proA"/>
    <property type="match status" value="1"/>
</dbReference>
<evidence type="ECO:0000256" key="4">
    <source>
        <dbReference type="ARBA" id="ARBA00022857"/>
    </source>
</evidence>
<comment type="similarity">
    <text evidence="7">Belongs to the gamma-glutamyl phosphate reductase family.</text>
</comment>
<evidence type="ECO:0000256" key="6">
    <source>
        <dbReference type="ARBA" id="ARBA00049024"/>
    </source>
</evidence>
<accession>A0ABS2BPS4</accession>
<evidence type="ECO:0000256" key="7">
    <source>
        <dbReference type="HAMAP-Rule" id="MF_00412"/>
    </source>
</evidence>
<comment type="subcellular location">
    <subcellularLocation>
        <location evidence="7">Cytoplasm</location>
    </subcellularLocation>
</comment>
<dbReference type="InterPro" id="IPR016161">
    <property type="entry name" value="Ald_DH/histidinol_DH"/>
</dbReference>
<dbReference type="InterPro" id="IPR012134">
    <property type="entry name" value="Glu-5-SA_DH"/>
</dbReference>
<dbReference type="RefSeq" id="WP_203539844.1">
    <property type="nucleotide sequence ID" value="NZ_JAESND010000012.1"/>
</dbReference>
<evidence type="ECO:0000256" key="3">
    <source>
        <dbReference type="ARBA" id="ARBA00022650"/>
    </source>
</evidence>
<evidence type="ECO:0000259" key="8">
    <source>
        <dbReference type="Pfam" id="PF00171"/>
    </source>
</evidence>
<dbReference type="CDD" id="cd07079">
    <property type="entry name" value="ALDH_F18-19_ProA-GPR"/>
    <property type="match status" value="1"/>
</dbReference>
<evidence type="ECO:0000256" key="2">
    <source>
        <dbReference type="ARBA" id="ARBA00022605"/>
    </source>
</evidence>
<comment type="pathway">
    <text evidence="1 7">Amino-acid biosynthesis; L-proline biosynthesis; L-glutamate 5-semialdehyde from L-glutamate: step 2/2.</text>
</comment>
<dbReference type="PANTHER" id="PTHR11063:SF8">
    <property type="entry name" value="DELTA-1-PYRROLINE-5-CARBOXYLATE SYNTHASE"/>
    <property type="match status" value="1"/>
</dbReference>
<comment type="catalytic activity">
    <reaction evidence="6 7">
        <text>L-glutamate 5-semialdehyde + phosphate + NADP(+) = L-glutamyl 5-phosphate + NADPH + H(+)</text>
        <dbReference type="Rhea" id="RHEA:19541"/>
        <dbReference type="ChEBI" id="CHEBI:15378"/>
        <dbReference type="ChEBI" id="CHEBI:43474"/>
        <dbReference type="ChEBI" id="CHEBI:57783"/>
        <dbReference type="ChEBI" id="CHEBI:58066"/>
        <dbReference type="ChEBI" id="CHEBI:58274"/>
        <dbReference type="ChEBI" id="CHEBI:58349"/>
        <dbReference type="EC" id="1.2.1.41"/>
    </reaction>
</comment>
<dbReference type="InterPro" id="IPR015590">
    <property type="entry name" value="Aldehyde_DH_dom"/>
</dbReference>
<proteinExistence type="inferred from homology"/>
<organism evidence="9 10">
    <name type="scientific">Jeongeupia naejangsanensis</name>
    <dbReference type="NCBI Taxonomy" id="613195"/>
    <lineage>
        <taxon>Bacteria</taxon>
        <taxon>Pseudomonadati</taxon>
        <taxon>Pseudomonadota</taxon>
        <taxon>Betaproteobacteria</taxon>
        <taxon>Neisseriales</taxon>
        <taxon>Chitinibacteraceae</taxon>
        <taxon>Jeongeupia</taxon>
    </lineage>
</organism>
<dbReference type="PANTHER" id="PTHR11063">
    <property type="entry name" value="GLUTAMATE SEMIALDEHYDE DEHYDROGENASE"/>
    <property type="match status" value="1"/>
</dbReference>
<keyword evidence="7" id="KW-0963">Cytoplasm</keyword>
<dbReference type="InterPro" id="IPR000965">
    <property type="entry name" value="GPR_dom"/>
</dbReference>
<evidence type="ECO:0000313" key="10">
    <source>
        <dbReference type="Proteomes" id="UP000809431"/>
    </source>
</evidence>
<keyword evidence="5 7" id="KW-0560">Oxidoreductase</keyword>
<sequence length="418" mass="44768">MDIKQYMQDVGRNARAASRAMAKASTGAKNAALNAIADAVIRDTSALLAANAQDMDQARADGLDAALLDRLQLTDKTIATMAEGLRQIATLPDPIGNMGDFKYRPSGIQVGKMRVPLGVIGIIYEARPNVTADAAGLCIKSGNATILRGGREAFHCNQAIAKLVKEGLEVAGLPAAAVQIIETPDRAAVGELITMTEFVDVIVPRGGKSLIARITADARVPVIKHLDGICHVYIDDEADPEKAIRIADNAKTHRYAPCNTMETLLVNATVAELILPPLAEIYRAKGVELRGCPATRDILPDAIAATEEDWRTEYLAPILSIRVVADLDAAIDHINTYGSHHTDAIVTENYTKSRRFLREVDSASVMVNASTRFADGFEYGLGAEIGISTDKIHARGPVGLEGLTSEKWIVLGDGEIRA</sequence>
<name>A0ABS2BPS4_9NEIS</name>
<reference evidence="9 10" key="1">
    <citation type="submission" date="2021-01" db="EMBL/GenBank/DDBJ databases">
        <title>Draft Genome Sequence and Polyhydroxyalkanoate Biosynthetic Potential of Jeongeupia naejangsanensis Type Strain DSM 24253.</title>
        <authorList>
            <person name="Turrini P."/>
            <person name="Artuso I."/>
            <person name="Lugli G.A."/>
            <person name="Frangipani E."/>
            <person name="Ventura M."/>
            <person name="Visca P."/>
        </authorList>
    </citation>
    <scope>NUCLEOTIDE SEQUENCE [LARGE SCALE GENOMIC DNA]</scope>
    <source>
        <strain evidence="9 10">DSM 24253</strain>
    </source>
</reference>
<keyword evidence="3 7" id="KW-0641">Proline biosynthesis</keyword>
<dbReference type="Proteomes" id="UP000809431">
    <property type="component" value="Unassembled WGS sequence"/>
</dbReference>
<keyword evidence="2 7" id="KW-0028">Amino-acid biosynthesis</keyword>
<dbReference type="EMBL" id="JAESND010000012">
    <property type="protein sequence ID" value="MBM3117629.1"/>
    <property type="molecule type" value="Genomic_DNA"/>
</dbReference>
<dbReference type="InterPro" id="IPR020593">
    <property type="entry name" value="G-glutamylP_reductase_CS"/>
</dbReference>
<dbReference type="Pfam" id="PF00171">
    <property type="entry name" value="Aldedh"/>
    <property type="match status" value="2"/>
</dbReference>
<dbReference type="InterPro" id="IPR016163">
    <property type="entry name" value="Ald_DH_C"/>
</dbReference>
<dbReference type="InterPro" id="IPR016162">
    <property type="entry name" value="Ald_DH_N"/>
</dbReference>
<feature type="domain" description="Aldehyde dehydrogenase" evidence="8">
    <location>
        <begin position="12"/>
        <end position="280"/>
    </location>
</feature>
<dbReference type="Gene3D" id="3.40.605.10">
    <property type="entry name" value="Aldehyde Dehydrogenase, Chain A, domain 1"/>
    <property type="match status" value="1"/>
</dbReference>
<dbReference type="HAMAP" id="MF_00412">
    <property type="entry name" value="ProA"/>
    <property type="match status" value="1"/>
</dbReference>
<dbReference type="NCBIfam" id="NF001221">
    <property type="entry name" value="PRK00197.1"/>
    <property type="match status" value="1"/>
</dbReference>
<keyword evidence="4 7" id="KW-0521">NADP</keyword>
<dbReference type="SUPFAM" id="SSF53720">
    <property type="entry name" value="ALDH-like"/>
    <property type="match status" value="1"/>
</dbReference>
<comment type="function">
    <text evidence="7">Catalyzes the NADPH-dependent reduction of L-glutamate 5-phosphate into L-glutamate 5-semialdehyde and phosphate. The product spontaneously undergoes cyclization to form 1-pyrroline-5-carboxylate.</text>
</comment>
<comment type="caution">
    <text evidence="9">The sequence shown here is derived from an EMBL/GenBank/DDBJ whole genome shotgun (WGS) entry which is preliminary data.</text>
</comment>
<dbReference type="PIRSF" id="PIRSF000151">
    <property type="entry name" value="GPR"/>
    <property type="match status" value="1"/>
</dbReference>
<dbReference type="EC" id="1.2.1.41" evidence="7"/>
<protein>
    <recommendedName>
        <fullName evidence="7">Gamma-glutamyl phosphate reductase</fullName>
        <shortName evidence="7">GPR</shortName>
        <ecNumber evidence="7">1.2.1.41</ecNumber>
    </recommendedName>
    <alternativeName>
        <fullName evidence="7">Glutamate-5-semialdehyde dehydrogenase</fullName>
    </alternativeName>
    <alternativeName>
        <fullName evidence="7">Glutamyl-gamma-semialdehyde dehydrogenase</fullName>
        <shortName evidence="7">GSA dehydrogenase</shortName>
    </alternativeName>
</protein>
<gene>
    <name evidence="7" type="primary">proA</name>
    <name evidence="9" type="ORF">JMJ54_17465</name>
</gene>
<evidence type="ECO:0000256" key="1">
    <source>
        <dbReference type="ARBA" id="ARBA00004985"/>
    </source>
</evidence>
<dbReference type="GO" id="GO:0004350">
    <property type="term" value="F:glutamate-5-semialdehyde dehydrogenase activity"/>
    <property type="evidence" value="ECO:0007669"/>
    <property type="project" value="UniProtKB-EC"/>
</dbReference>
<feature type="domain" description="Aldehyde dehydrogenase" evidence="8">
    <location>
        <begin position="310"/>
        <end position="374"/>
    </location>
</feature>